<feature type="compositionally biased region" description="Low complexity" evidence="8">
    <location>
        <begin position="389"/>
        <end position="412"/>
    </location>
</feature>
<dbReference type="STRING" id="554065.E1ZBQ4"/>
<keyword evidence="5" id="KW-0969">Cilium</keyword>
<evidence type="ECO:0000256" key="2">
    <source>
        <dbReference type="ARBA" id="ARBA00008340"/>
    </source>
</evidence>
<dbReference type="Pfam" id="PF10234">
    <property type="entry name" value="Cluap1"/>
    <property type="match status" value="1"/>
</dbReference>
<dbReference type="InParanoid" id="E1ZBQ4"/>
<feature type="region of interest" description="Disordered" evidence="8">
    <location>
        <begin position="298"/>
        <end position="329"/>
    </location>
</feature>
<dbReference type="KEGG" id="cvr:CHLNCDRAFT_144571"/>
<sequence>MSQEADVQGLLSELLELGHTPKPPPTLGTQQAFDWVADCTAWLCQRAAPDLAVPRDYSSEAKRVAFLSALGSQLYSRTRIRLHLRRLYRAGGGAVRELRRLAASLAQAAAELAPPAATPANLPPLPELDRPQLNELSQRIGASAAQLVAALAAAPAAAAGARAALAATTDVDGMEAELRAALAAARQQKAQLEPAVAALGQEVALLEARVEKRHVELDRLERRLDSLQAVKPAFSAEAEALEAELAGLYQQYLHRFRNLEWLEGSLDAYAAERQAEAEEADKQLRRIQRQVAAEELRLLQGDQNGSPNTPGAEPADGLDSDDSEAAVPGGWGLKALPCLGGGNGGAGAGGGVRAAGGSPGRSAAALDLQLLSDEESGGGGGGAAGSRGGTAASKGGASRLSLASGGSSDVAGAAGGDTSPGRPQEGSKVTFGGASLITAPRGGPSSGGSQRPGSARRATGSANAMLRGRAGGGEGGGADVLSLDSPLASPARRSNMQGDNDF</sequence>
<evidence type="ECO:0000256" key="1">
    <source>
        <dbReference type="ARBA" id="ARBA00004138"/>
    </source>
</evidence>
<name>E1ZBQ4_CHLVA</name>
<evidence type="ECO:0000256" key="3">
    <source>
        <dbReference type="ARBA" id="ARBA00022794"/>
    </source>
</evidence>
<dbReference type="InterPro" id="IPR019366">
    <property type="entry name" value="Clusterin-associated_protein-1"/>
</dbReference>
<dbReference type="GO" id="GO:0030992">
    <property type="term" value="C:intraciliary transport particle B"/>
    <property type="evidence" value="ECO:0007669"/>
    <property type="project" value="TreeGrafter"/>
</dbReference>
<feature type="compositionally biased region" description="Gly residues" evidence="8">
    <location>
        <begin position="377"/>
        <end position="388"/>
    </location>
</feature>
<feature type="compositionally biased region" description="Polar residues" evidence="8">
    <location>
        <begin position="492"/>
        <end position="502"/>
    </location>
</feature>
<dbReference type="GO" id="GO:0005815">
    <property type="term" value="C:microtubule organizing center"/>
    <property type="evidence" value="ECO:0007669"/>
    <property type="project" value="TreeGrafter"/>
</dbReference>
<proteinExistence type="inferred from homology"/>
<dbReference type="GO" id="GO:0060271">
    <property type="term" value="P:cilium assembly"/>
    <property type="evidence" value="ECO:0007669"/>
    <property type="project" value="TreeGrafter"/>
</dbReference>
<evidence type="ECO:0000256" key="5">
    <source>
        <dbReference type="ARBA" id="ARBA00023069"/>
    </source>
</evidence>
<evidence type="ECO:0000256" key="6">
    <source>
        <dbReference type="ARBA" id="ARBA00023273"/>
    </source>
</evidence>
<evidence type="ECO:0000256" key="8">
    <source>
        <dbReference type="SAM" id="MobiDB-lite"/>
    </source>
</evidence>
<comment type="similarity">
    <text evidence="2">Belongs to the CLUAP1 family.</text>
</comment>
<gene>
    <name evidence="9" type="ORF">CHLNCDRAFT_144571</name>
</gene>
<evidence type="ECO:0000313" key="9">
    <source>
        <dbReference type="EMBL" id="EFN56899.1"/>
    </source>
</evidence>
<feature type="compositionally biased region" description="Low complexity" evidence="8">
    <location>
        <begin position="439"/>
        <end position="458"/>
    </location>
</feature>
<reference evidence="9 10" key="1">
    <citation type="journal article" date="2010" name="Plant Cell">
        <title>The Chlorella variabilis NC64A genome reveals adaptation to photosymbiosis, coevolution with viruses, and cryptic sex.</title>
        <authorList>
            <person name="Blanc G."/>
            <person name="Duncan G."/>
            <person name="Agarkova I."/>
            <person name="Borodovsky M."/>
            <person name="Gurnon J."/>
            <person name="Kuo A."/>
            <person name="Lindquist E."/>
            <person name="Lucas S."/>
            <person name="Pangilinan J."/>
            <person name="Polle J."/>
            <person name="Salamov A."/>
            <person name="Terry A."/>
            <person name="Yamada T."/>
            <person name="Dunigan D.D."/>
            <person name="Grigoriev I.V."/>
            <person name="Claverie J.M."/>
            <person name="Van Etten J.L."/>
        </authorList>
    </citation>
    <scope>NUCLEOTIDE SEQUENCE [LARGE SCALE GENOMIC DNA]</scope>
    <source>
        <strain evidence="9 10">NC64A</strain>
    </source>
</reference>
<keyword evidence="10" id="KW-1185">Reference proteome</keyword>
<organism evidence="10">
    <name type="scientific">Chlorella variabilis</name>
    <name type="common">Green alga</name>
    <dbReference type="NCBI Taxonomy" id="554065"/>
    <lineage>
        <taxon>Eukaryota</taxon>
        <taxon>Viridiplantae</taxon>
        <taxon>Chlorophyta</taxon>
        <taxon>core chlorophytes</taxon>
        <taxon>Trebouxiophyceae</taxon>
        <taxon>Chlorellales</taxon>
        <taxon>Chlorellaceae</taxon>
        <taxon>Chlorella clade</taxon>
        <taxon>Chlorella</taxon>
    </lineage>
</organism>
<keyword evidence="6" id="KW-0966">Cell projection</keyword>
<keyword evidence="3" id="KW-0970">Cilium biogenesis/degradation</keyword>
<feature type="compositionally biased region" description="Gly residues" evidence="8">
    <location>
        <begin position="469"/>
        <end position="478"/>
    </location>
</feature>
<dbReference type="EMBL" id="GL433841">
    <property type="protein sequence ID" value="EFN56899.1"/>
    <property type="molecule type" value="Genomic_DNA"/>
</dbReference>
<keyword evidence="4 7" id="KW-0175">Coiled coil</keyword>
<dbReference type="AlphaFoldDB" id="E1ZBQ4"/>
<comment type="subcellular location">
    <subcellularLocation>
        <location evidence="1">Cell projection</location>
        <location evidence="1">Cilium</location>
    </subcellularLocation>
</comment>
<evidence type="ECO:0000256" key="7">
    <source>
        <dbReference type="SAM" id="Coils"/>
    </source>
</evidence>
<dbReference type="eggNOG" id="KOG3647">
    <property type="taxonomic scope" value="Eukaryota"/>
</dbReference>
<dbReference type="OrthoDB" id="438545at2759"/>
<evidence type="ECO:0000313" key="10">
    <source>
        <dbReference type="Proteomes" id="UP000008141"/>
    </source>
</evidence>
<dbReference type="Proteomes" id="UP000008141">
    <property type="component" value="Unassembled WGS sequence"/>
</dbReference>
<dbReference type="GeneID" id="17355939"/>
<dbReference type="PANTHER" id="PTHR21547">
    <property type="entry name" value="CLUSTERIN ASSOCIATED PROTEIN 1"/>
    <property type="match status" value="1"/>
</dbReference>
<accession>E1ZBQ4</accession>
<evidence type="ECO:0008006" key="11">
    <source>
        <dbReference type="Google" id="ProtNLM"/>
    </source>
</evidence>
<feature type="region of interest" description="Disordered" evidence="8">
    <location>
        <begin position="372"/>
        <end position="502"/>
    </location>
</feature>
<dbReference type="RefSeq" id="XP_005849001.1">
    <property type="nucleotide sequence ID" value="XM_005848939.1"/>
</dbReference>
<dbReference type="GO" id="GO:0005929">
    <property type="term" value="C:cilium"/>
    <property type="evidence" value="ECO:0007669"/>
    <property type="project" value="UniProtKB-SubCell"/>
</dbReference>
<feature type="coiled-coil region" evidence="7">
    <location>
        <begin position="270"/>
        <end position="297"/>
    </location>
</feature>
<dbReference type="PANTHER" id="PTHR21547:SF0">
    <property type="entry name" value="CLUSTERIN-ASSOCIATED PROTEIN 1"/>
    <property type="match status" value="1"/>
</dbReference>
<protein>
    <recommendedName>
        <fullName evidence="11">Clusterin-associated 1</fullName>
    </recommendedName>
</protein>
<feature type="coiled-coil region" evidence="7">
    <location>
        <begin position="171"/>
        <end position="244"/>
    </location>
</feature>
<evidence type="ECO:0000256" key="4">
    <source>
        <dbReference type="ARBA" id="ARBA00023054"/>
    </source>
</evidence>